<dbReference type="SUPFAM" id="SSF141371">
    <property type="entry name" value="PilZ domain-like"/>
    <property type="match status" value="1"/>
</dbReference>
<dbReference type="Proteomes" id="UP000183988">
    <property type="component" value="Unassembled WGS sequence"/>
</dbReference>
<dbReference type="Gene3D" id="2.40.10.220">
    <property type="entry name" value="predicted glycosyltransferase like domains"/>
    <property type="match status" value="1"/>
</dbReference>
<dbReference type="Pfam" id="PF12945">
    <property type="entry name" value="PilZNR"/>
    <property type="match status" value="1"/>
</dbReference>
<evidence type="ECO:0000313" key="4">
    <source>
        <dbReference type="Proteomes" id="UP000183988"/>
    </source>
</evidence>
<keyword evidence="3" id="KW-0969">Cilium</keyword>
<dbReference type="GO" id="GO:0035438">
    <property type="term" value="F:cyclic-di-GMP binding"/>
    <property type="evidence" value="ECO:0007669"/>
    <property type="project" value="InterPro"/>
</dbReference>
<keyword evidence="3" id="KW-0282">Flagellum</keyword>
<evidence type="ECO:0000259" key="2">
    <source>
        <dbReference type="Pfam" id="PF12945"/>
    </source>
</evidence>
<evidence type="ECO:0000259" key="1">
    <source>
        <dbReference type="Pfam" id="PF07238"/>
    </source>
</evidence>
<sequence>MRIGTLLNIERFYSNGEKEEYQSKIIERDNQYIYIDLPVHVQSRRTTFISIDTPIYASYVGKDHSIYRFKTFIKKKTTLTIPALAIELPQPEQIERIQRRQFVRIEIQVDVAVHSKLDKFRPFSTVTNDISGGGLSIILPDGEELTSGQSVNTWIVLSNQTGSYEYITIQCEVIRVLNNNNQPRTASLKFINIDSHTQQKIIQFCFEKQREARQKEIR</sequence>
<feature type="domain" description="Type III secretion system flagellar brake protein YcgR PilZN" evidence="2">
    <location>
        <begin position="3"/>
        <end position="89"/>
    </location>
</feature>
<dbReference type="AlphaFoldDB" id="A0A1M5CRA0"/>
<keyword evidence="3" id="KW-0966">Cell projection</keyword>
<gene>
    <name evidence="3" type="ORF">SAMN05216225_1001356</name>
</gene>
<dbReference type="Pfam" id="PF07238">
    <property type="entry name" value="PilZ"/>
    <property type="match status" value="1"/>
</dbReference>
<dbReference type="InterPro" id="IPR009926">
    <property type="entry name" value="T3SS_YcgR_PilZN"/>
</dbReference>
<name>A0A1M5CRA0_9BACI</name>
<evidence type="ECO:0000313" key="3">
    <source>
        <dbReference type="EMBL" id="SHF57291.1"/>
    </source>
</evidence>
<accession>A0A1M5CRA0</accession>
<dbReference type="STRING" id="930117.SAMN05216225_1001356"/>
<dbReference type="EMBL" id="FQVW01000001">
    <property type="protein sequence ID" value="SHF57291.1"/>
    <property type="molecule type" value="Genomic_DNA"/>
</dbReference>
<reference evidence="3 4" key="1">
    <citation type="submission" date="2016-11" db="EMBL/GenBank/DDBJ databases">
        <authorList>
            <person name="Jaros S."/>
            <person name="Januszkiewicz K."/>
            <person name="Wedrychowicz H."/>
        </authorList>
    </citation>
    <scope>NUCLEOTIDE SEQUENCE [LARGE SCALE GENOMIC DNA]</scope>
    <source>
        <strain evidence="3 4">IBRC-M 10683</strain>
    </source>
</reference>
<dbReference type="InterPro" id="IPR009875">
    <property type="entry name" value="PilZ_domain"/>
</dbReference>
<feature type="domain" description="PilZ" evidence="1">
    <location>
        <begin position="98"/>
        <end position="207"/>
    </location>
</feature>
<organism evidence="3 4">
    <name type="scientific">Ornithinibacillus halophilus</name>
    <dbReference type="NCBI Taxonomy" id="930117"/>
    <lineage>
        <taxon>Bacteria</taxon>
        <taxon>Bacillati</taxon>
        <taxon>Bacillota</taxon>
        <taxon>Bacilli</taxon>
        <taxon>Bacillales</taxon>
        <taxon>Bacillaceae</taxon>
        <taxon>Ornithinibacillus</taxon>
    </lineage>
</organism>
<proteinExistence type="predicted"/>
<dbReference type="OrthoDB" id="1951449at2"/>
<protein>
    <submittedName>
        <fullName evidence="3">C-di-GMP-binding flagellar brake protein YcgR, contains PilZNR and PilZ domains</fullName>
    </submittedName>
</protein>
<dbReference type="RefSeq" id="WP_072887372.1">
    <property type="nucleotide sequence ID" value="NZ_FQVW01000001.1"/>
</dbReference>
<keyword evidence="4" id="KW-1185">Reference proteome</keyword>